<name>A0A7Z9BIM7_9CYAN</name>
<dbReference type="EMBL" id="CZCU02000106">
    <property type="protein sequence ID" value="VXD14953.1"/>
    <property type="molecule type" value="Genomic_DNA"/>
</dbReference>
<dbReference type="AlphaFoldDB" id="A0A7Z9BIM7"/>
<sequence length="156" mass="17538">MPVTTAIKIDVNQTIDQIKGLVTYDKKYVIEVINKTQYTLERIGAYNDSENWPLGDIQPSELGVAQFDCNSFSFAVNYKLKGGWGCIQFAASWPLVGKRKIAIGGINQDGNEPANKVWDQMNDPYDKSCSNGSVKVRAFMREEGKSITWIYEVTNE</sequence>
<reference evidence="1" key="1">
    <citation type="submission" date="2019-10" db="EMBL/GenBank/DDBJ databases">
        <authorList>
            <consortium name="Genoscope - CEA"/>
            <person name="William W."/>
        </authorList>
    </citation>
    <scope>NUCLEOTIDE SEQUENCE [LARGE SCALE GENOMIC DNA]</scope>
    <source>
        <strain evidence="1">BBR_PRJEB10992</strain>
    </source>
</reference>
<comment type="caution">
    <text evidence="1">The sequence shown here is derived from an EMBL/GenBank/DDBJ whole genome shotgun (WGS) entry which is preliminary data.</text>
</comment>
<accession>A0A7Z9BIM7</accession>
<dbReference type="RefSeq" id="WP_083619066.1">
    <property type="nucleotide sequence ID" value="NZ_LR734850.1"/>
</dbReference>
<gene>
    <name evidence="1" type="ORF">PL8927_330072</name>
</gene>
<keyword evidence="2" id="KW-1185">Reference proteome</keyword>
<evidence type="ECO:0000313" key="2">
    <source>
        <dbReference type="Proteomes" id="UP000184550"/>
    </source>
</evidence>
<dbReference type="OrthoDB" id="582475at2"/>
<evidence type="ECO:0000313" key="1">
    <source>
        <dbReference type="EMBL" id="VXD14953.1"/>
    </source>
</evidence>
<organism evidence="1 2">
    <name type="scientific">Planktothrix serta PCC 8927</name>
    <dbReference type="NCBI Taxonomy" id="671068"/>
    <lineage>
        <taxon>Bacteria</taxon>
        <taxon>Bacillati</taxon>
        <taxon>Cyanobacteriota</taxon>
        <taxon>Cyanophyceae</taxon>
        <taxon>Oscillatoriophycideae</taxon>
        <taxon>Oscillatoriales</taxon>
        <taxon>Microcoleaceae</taxon>
        <taxon>Planktothrix</taxon>
    </lineage>
</organism>
<protein>
    <submittedName>
        <fullName evidence="1">Uncharacterized protein</fullName>
    </submittedName>
</protein>
<dbReference type="Proteomes" id="UP000184550">
    <property type="component" value="Unassembled WGS sequence"/>
</dbReference>
<proteinExistence type="predicted"/>